<feature type="transmembrane region" description="Helical" evidence="3">
    <location>
        <begin position="163"/>
        <end position="182"/>
    </location>
</feature>
<sequence>MSTEQKAPKTEVEKQRDYFFDNVKFLLIALVVLGHAYRPLIDESPVIKAVYLAIYSFHMPLFILISGYFAKNYWKEGQTRKVIATILIPYFIFEILYSLFDHFAYQTDAVDISILEPYWIMWFLFSLFLWRLILPYFINLKYPLATAFLLAILIGYIDDADKYLSFSRTVAFFPFFLAGFYLQKHHIEKLFTKGIRTLSWIGILSSVGLMYYLEFHSSLNLDLRRWMYFVFPYEDVGHPEWYAGIYRIALIALAAVMIIFFLSIVPRSKTFFSEWGSRSLYVYLLHGFFIKTYDALDLDDKMPGPFLYISATLAAIGLTIFLSSRFVQRITHPLLQPKVQWLFQKKEPQKKNLNRAVY</sequence>
<feature type="transmembrane region" description="Helical" evidence="3">
    <location>
        <begin position="275"/>
        <end position="293"/>
    </location>
</feature>
<keyword evidence="3" id="KW-0812">Transmembrane</keyword>
<dbReference type="Pfam" id="PF01757">
    <property type="entry name" value="Acyl_transf_3"/>
    <property type="match status" value="1"/>
</dbReference>
<comment type="subcellular location">
    <subcellularLocation>
        <location evidence="1">Membrane</location>
    </subcellularLocation>
</comment>
<dbReference type="PANTHER" id="PTHR37312">
    <property type="entry name" value="MEMBRANE-BOUND ACYLTRANSFERASE YKRP-RELATED"/>
    <property type="match status" value="1"/>
</dbReference>
<dbReference type="InterPro" id="IPR052734">
    <property type="entry name" value="Nod_factor_acetyltransferase"/>
</dbReference>
<feature type="transmembrane region" description="Helical" evidence="3">
    <location>
        <begin position="18"/>
        <end position="37"/>
    </location>
</feature>
<dbReference type="EMBL" id="NOWF01000007">
    <property type="protein sequence ID" value="OYD07234.1"/>
    <property type="molecule type" value="Genomic_DNA"/>
</dbReference>
<dbReference type="RefSeq" id="WP_094264977.1">
    <property type="nucleotide sequence ID" value="NZ_NOWF01000007.1"/>
</dbReference>
<evidence type="ECO:0000256" key="2">
    <source>
        <dbReference type="ARBA" id="ARBA00007400"/>
    </source>
</evidence>
<feature type="transmembrane region" description="Helical" evidence="3">
    <location>
        <begin position="140"/>
        <end position="157"/>
    </location>
</feature>
<dbReference type="OrthoDB" id="6623990at2"/>
<reference evidence="5 6" key="1">
    <citation type="submission" date="2017-07" db="EMBL/GenBank/DDBJ databases">
        <title>The genome sequence of Paludifilum halophilum highlights mechanisms for microbial adaptation to high salt environemnts.</title>
        <authorList>
            <person name="Belbahri L."/>
        </authorList>
    </citation>
    <scope>NUCLEOTIDE SEQUENCE [LARGE SCALE GENOMIC DNA]</scope>
    <source>
        <strain evidence="5 6">DSM 102817</strain>
    </source>
</reference>
<proteinExistence type="inferred from homology"/>
<dbReference type="InterPro" id="IPR002656">
    <property type="entry name" value="Acyl_transf_3_dom"/>
</dbReference>
<dbReference type="Proteomes" id="UP000215459">
    <property type="component" value="Unassembled WGS sequence"/>
</dbReference>
<name>A0A235B4L8_9BACL</name>
<feature type="transmembrane region" description="Helical" evidence="3">
    <location>
        <begin position="241"/>
        <end position="263"/>
    </location>
</feature>
<dbReference type="GO" id="GO:0016747">
    <property type="term" value="F:acyltransferase activity, transferring groups other than amino-acyl groups"/>
    <property type="evidence" value="ECO:0007669"/>
    <property type="project" value="InterPro"/>
</dbReference>
<feature type="transmembrane region" description="Helical" evidence="3">
    <location>
        <begin position="305"/>
        <end position="327"/>
    </location>
</feature>
<organism evidence="5 6">
    <name type="scientific">Paludifilum halophilum</name>
    <dbReference type="NCBI Taxonomy" id="1642702"/>
    <lineage>
        <taxon>Bacteria</taxon>
        <taxon>Bacillati</taxon>
        <taxon>Bacillota</taxon>
        <taxon>Bacilli</taxon>
        <taxon>Bacillales</taxon>
        <taxon>Thermoactinomycetaceae</taxon>
        <taxon>Paludifilum</taxon>
    </lineage>
</organism>
<dbReference type="PANTHER" id="PTHR37312:SF1">
    <property type="entry name" value="MEMBRANE-BOUND ACYLTRANSFERASE YKRP-RELATED"/>
    <property type="match status" value="1"/>
</dbReference>
<feature type="domain" description="Acyltransferase 3" evidence="4">
    <location>
        <begin position="18"/>
        <end position="322"/>
    </location>
</feature>
<evidence type="ECO:0000259" key="4">
    <source>
        <dbReference type="Pfam" id="PF01757"/>
    </source>
</evidence>
<evidence type="ECO:0000313" key="5">
    <source>
        <dbReference type="EMBL" id="OYD07234.1"/>
    </source>
</evidence>
<evidence type="ECO:0000313" key="6">
    <source>
        <dbReference type="Proteomes" id="UP000215459"/>
    </source>
</evidence>
<feature type="transmembrane region" description="Helical" evidence="3">
    <location>
        <begin position="112"/>
        <end position="133"/>
    </location>
</feature>
<evidence type="ECO:0000256" key="3">
    <source>
        <dbReference type="SAM" id="Phobius"/>
    </source>
</evidence>
<keyword evidence="6" id="KW-1185">Reference proteome</keyword>
<feature type="transmembrane region" description="Helical" evidence="3">
    <location>
        <begin position="82"/>
        <end position="100"/>
    </location>
</feature>
<feature type="transmembrane region" description="Helical" evidence="3">
    <location>
        <begin position="194"/>
        <end position="213"/>
    </location>
</feature>
<keyword evidence="3" id="KW-1133">Transmembrane helix</keyword>
<protein>
    <recommendedName>
        <fullName evidence="4">Acyltransferase 3 domain-containing protein</fullName>
    </recommendedName>
</protein>
<comment type="similarity">
    <text evidence="2">Belongs to the acyltransferase 3 family.</text>
</comment>
<keyword evidence="3" id="KW-0472">Membrane</keyword>
<accession>A0A235B4L8</accession>
<gene>
    <name evidence="5" type="ORF">CHM34_12690</name>
</gene>
<dbReference type="AlphaFoldDB" id="A0A235B4L8"/>
<comment type="caution">
    <text evidence="5">The sequence shown here is derived from an EMBL/GenBank/DDBJ whole genome shotgun (WGS) entry which is preliminary data.</text>
</comment>
<feature type="transmembrane region" description="Helical" evidence="3">
    <location>
        <begin position="49"/>
        <end position="70"/>
    </location>
</feature>
<evidence type="ECO:0000256" key="1">
    <source>
        <dbReference type="ARBA" id="ARBA00004370"/>
    </source>
</evidence>